<dbReference type="InterPro" id="IPR011199">
    <property type="entry name" value="Bacillithiol_biosynth_BshC"/>
</dbReference>
<dbReference type="EMBL" id="CP027059">
    <property type="protein sequence ID" value="UQZ87045.1"/>
    <property type="molecule type" value="Genomic_DNA"/>
</dbReference>
<reference evidence="5" key="2">
    <citation type="journal article" date="2021" name="J Anim Sci Technol">
        <title>Complete genome sequence of Paenibacillus konkukensis sp. nov. SK3146 as a potential probiotic strain.</title>
        <authorList>
            <person name="Jung H.I."/>
            <person name="Park S."/>
            <person name="Niu K.M."/>
            <person name="Lee S.W."/>
            <person name="Kothari D."/>
            <person name="Yi K.J."/>
            <person name="Kim S.K."/>
        </authorList>
    </citation>
    <scope>NUCLEOTIDE SEQUENCE</scope>
    <source>
        <strain evidence="5">SK3146</strain>
    </source>
</reference>
<feature type="domain" description="Bacillithiol biosynthesis BshC C-terminal coiled-coil" evidence="4">
    <location>
        <begin position="389"/>
        <end position="547"/>
    </location>
</feature>
<evidence type="ECO:0000256" key="2">
    <source>
        <dbReference type="HAMAP-Rule" id="MF_01867"/>
    </source>
</evidence>
<dbReference type="RefSeq" id="WP_249862539.1">
    <property type="nucleotide sequence ID" value="NZ_CP027059.1"/>
</dbReference>
<evidence type="ECO:0000259" key="3">
    <source>
        <dbReference type="Pfam" id="PF10079"/>
    </source>
</evidence>
<dbReference type="InterPro" id="IPR055399">
    <property type="entry name" value="CC_BshC"/>
</dbReference>
<dbReference type="InterPro" id="IPR055398">
    <property type="entry name" value="Rossmann-like_BshC"/>
</dbReference>
<reference evidence="5" key="1">
    <citation type="submission" date="2018-02" db="EMBL/GenBank/DDBJ databases">
        <authorList>
            <person name="Kim S.-K."/>
            <person name="Jung H.-I."/>
            <person name="Lee S.-W."/>
        </authorList>
    </citation>
    <scope>NUCLEOTIDE SEQUENCE</scope>
    <source>
        <strain evidence="5">SK3146</strain>
    </source>
</reference>
<dbReference type="Pfam" id="PF24850">
    <property type="entry name" value="CC_BshC"/>
    <property type="match status" value="1"/>
</dbReference>
<protein>
    <recommendedName>
        <fullName evidence="2">Putative cysteine ligase BshC</fullName>
        <ecNumber evidence="2">6.-.-.-</ecNumber>
    </recommendedName>
</protein>
<accession>A0ABY4RXD2</accession>
<evidence type="ECO:0000256" key="1">
    <source>
        <dbReference type="ARBA" id="ARBA00022598"/>
    </source>
</evidence>
<comment type="similarity">
    <text evidence="2">Belongs to the BshC family.</text>
</comment>
<evidence type="ECO:0000313" key="6">
    <source>
        <dbReference type="Proteomes" id="UP001057134"/>
    </source>
</evidence>
<keyword evidence="1 2" id="KW-0436">Ligase</keyword>
<evidence type="ECO:0000313" key="5">
    <source>
        <dbReference type="EMBL" id="UQZ87045.1"/>
    </source>
</evidence>
<comment type="function">
    <text evidence="2">Involved in bacillithiol (BSH) biosynthesis. May catalyze the last step of the pathway, the addition of cysteine to glucosamine malate (GlcN-Mal) to generate BSH.</text>
</comment>
<sequence>MLKVESIHWKSSQPITEDYVHDYGKVSALFDYNPWTGSSWAERADWLDNGRAFAADRNRIADVLSVFNRRLNNAPEALDAIEMLRSNDALCIVGGQQAGLFTGQALVIYKAVTIIRAAREASQRLGRPVIPVFWIAGEDHDFDEVNHMYSLSQDLQVNKIKIDHPSGKRSSVSRLEIAAEQWEEALRQLDSSLIPTEFKDGWMDAVRAIVASSSTLVDVFGQLLAKLFGSYGLVLLDSDDPALRRAEAPMFRSILENNAPLGEAYRQGKEQVRALGYEAQVEMNERGANLFIFDQDERVLLYAAEGKDGCFTDRKAERSYSLGQLLDWTETSPERFSNNVLTRPLMQDYVLPVLGTVLGPGEIAYWALTKQAFHQAGMKMPIVVPRMEFTLLEGIVQKNMQKYGLTLEDVLYRLEEKQQQWLREQDQLKLEERFEQVRTQFKSSYGPLVELIAGVNGGLGKLGETNMNKIIEQIDFLEHKAADAVKSQHEASLRQYQRIALSVLPLGKPQERVYNIIAYLNKYGSDWLRELIEGELELDGLHKVCYL</sequence>
<name>A0ABY4RXD2_9BACL</name>
<dbReference type="NCBIfam" id="TIGR03998">
    <property type="entry name" value="thiol_BshC"/>
    <property type="match status" value="1"/>
</dbReference>
<dbReference type="EC" id="6.-.-.-" evidence="2"/>
<proteinExistence type="inferred from homology"/>
<dbReference type="HAMAP" id="MF_01867">
    <property type="entry name" value="BshC"/>
    <property type="match status" value="1"/>
</dbReference>
<dbReference type="Proteomes" id="UP001057134">
    <property type="component" value="Chromosome"/>
</dbReference>
<dbReference type="PIRSF" id="PIRSF012535">
    <property type="entry name" value="UCP012535"/>
    <property type="match status" value="1"/>
</dbReference>
<evidence type="ECO:0000259" key="4">
    <source>
        <dbReference type="Pfam" id="PF24850"/>
    </source>
</evidence>
<gene>
    <name evidence="2" type="primary">bshC</name>
    <name evidence="5" type="ORF">SK3146_06338</name>
</gene>
<organism evidence="5 6">
    <name type="scientific">Paenibacillus konkukensis</name>
    <dbReference type="NCBI Taxonomy" id="2020716"/>
    <lineage>
        <taxon>Bacteria</taxon>
        <taxon>Bacillati</taxon>
        <taxon>Bacillota</taxon>
        <taxon>Bacilli</taxon>
        <taxon>Bacillales</taxon>
        <taxon>Paenibacillaceae</taxon>
        <taxon>Paenibacillus</taxon>
    </lineage>
</organism>
<keyword evidence="6" id="KW-1185">Reference proteome</keyword>
<dbReference type="Pfam" id="PF10079">
    <property type="entry name" value="Rossmann-like_BshC"/>
    <property type="match status" value="1"/>
</dbReference>
<feature type="domain" description="Bacillithiol biosynthesis BshC N-terminal Rossmann-like" evidence="3">
    <location>
        <begin position="2"/>
        <end position="387"/>
    </location>
</feature>